<dbReference type="SMART" id="SM00801">
    <property type="entry name" value="dDENN"/>
    <property type="match status" value="1"/>
</dbReference>
<reference evidence="2" key="1">
    <citation type="journal article" name="BMC Genomics">
        <title>Long-read sequencing and de novo genome assembly of marine medaka (Oryzias melastigma).</title>
        <authorList>
            <person name="Liang P."/>
            <person name="Saqib H.S.A."/>
            <person name="Ni X."/>
            <person name="Shen Y."/>
        </authorList>
    </citation>
    <scope>NUCLEOTIDE SEQUENCE</scope>
    <source>
        <strain evidence="2">Bigg-433</strain>
    </source>
</reference>
<name>A0A834L2S6_ORYME</name>
<dbReference type="GO" id="GO:0031410">
    <property type="term" value="C:cytoplasmic vesicle"/>
    <property type="evidence" value="ECO:0007669"/>
    <property type="project" value="TreeGrafter"/>
</dbReference>
<sequence>MHFDLDQCCRGSGTDINEQRDQRRAWQRRLNDDIQRLALELIVNLFRDVIYHLNYEHRVFHSEEFLKTRQPTEKPFYKKVLETQIFHSFLKDRLNKKADSFTRMELHTRSETQKKKMTLEIPRRPTMQEIQARRASSVTENRLSRRLGTSLPNLQEDLTIGCRKTQSSPGQGCLTRHLNLRLSFYYGELLHQLGKAITSVQNEDSALLARFYYLRGFINMLCSRRLDALSDFQNLYKTDTAILPAQLVPWLVASLHRDEQQQAQKRPDLRRLLVKVKMDNEKPLIQTNDHVRKFELPRHHLHEDAFVRCVQECWNR</sequence>
<dbReference type="GO" id="GO:0005085">
    <property type="term" value="F:guanyl-nucleotide exchange factor activity"/>
    <property type="evidence" value="ECO:0007669"/>
    <property type="project" value="UniProtKB-ARBA"/>
</dbReference>
<evidence type="ECO:0000313" key="2">
    <source>
        <dbReference type="EMBL" id="KAF6739675.1"/>
    </source>
</evidence>
<dbReference type="InterPro" id="IPR037516">
    <property type="entry name" value="Tripartite_DENN"/>
</dbReference>
<dbReference type="Gene3D" id="6.10.140.1000">
    <property type="match status" value="1"/>
</dbReference>
<accession>A0A834L2S6</accession>
<dbReference type="InterPro" id="IPR005112">
    <property type="entry name" value="dDENN_dom"/>
</dbReference>
<evidence type="ECO:0000259" key="1">
    <source>
        <dbReference type="PROSITE" id="PS50211"/>
    </source>
</evidence>
<dbReference type="InterPro" id="IPR051696">
    <property type="entry name" value="DENN_Domain_GEFs"/>
</dbReference>
<dbReference type="PANTHER" id="PTHR12296:SF21">
    <property type="entry name" value="DENN DOMAIN-CONTAINING PROTEIN 3"/>
    <property type="match status" value="1"/>
</dbReference>
<dbReference type="EMBL" id="WKFB01000004">
    <property type="protein sequence ID" value="KAF6739675.1"/>
    <property type="molecule type" value="Genomic_DNA"/>
</dbReference>
<dbReference type="PANTHER" id="PTHR12296">
    <property type="entry name" value="DENN DOMAIN-CONTAINING PROTEIN 4"/>
    <property type="match status" value="1"/>
</dbReference>
<dbReference type="Proteomes" id="UP000646548">
    <property type="component" value="Unassembled WGS sequence"/>
</dbReference>
<comment type="caution">
    <text evidence="2">The sequence shown here is derived from an EMBL/GenBank/DDBJ whole genome shotgun (WGS) entry which is preliminary data.</text>
</comment>
<evidence type="ECO:0000313" key="3">
    <source>
        <dbReference type="Proteomes" id="UP000646548"/>
    </source>
</evidence>
<proteinExistence type="predicted"/>
<dbReference type="Pfam" id="PF03455">
    <property type="entry name" value="dDENN"/>
    <property type="match status" value="1"/>
</dbReference>
<gene>
    <name evidence="2" type="ORF">FQA47_004946</name>
</gene>
<organism evidence="2 3">
    <name type="scientific">Oryzias melastigma</name>
    <name type="common">Marine medaka</name>
    <dbReference type="NCBI Taxonomy" id="30732"/>
    <lineage>
        <taxon>Eukaryota</taxon>
        <taxon>Metazoa</taxon>
        <taxon>Chordata</taxon>
        <taxon>Craniata</taxon>
        <taxon>Vertebrata</taxon>
        <taxon>Euteleostomi</taxon>
        <taxon>Actinopterygii</taxon>
        <taxon>Neopterygii</taxon>
        <taxon>Teleostei</taxon>
        <taxon>Neoteleostei</taxon>
        <taxon>Acanthomorphata</taxon>
        <taxon>Ovalentaria</taxon>
        <taxon>Atherinomorphae</taxon>
        <taxon>Beloniformes</taxon>
        <taxon>Adrianichthyidae</taxon>
        <taxon>Oryziinae</taxon>
        <taxon>Oryzias</taxon>
    </lineage>
</organism>
<dbReference type="GO" id="GO:0032483">
    <property type="term" value="P:regulation of Rab protein signal transduction"/>
    <property type="evidence" value="ECO:0007669"/>
    <property type="project" value="TreeGrafter"/>
</dbReference>
<dbReference type="InterPro" id="IPR057977">
    <property type="entry name" value="TPR_DENND3"/>
</dbReference>
<feature type="domain" description="UDENN" evidence="1">
    <location>
        <begin position="1"/>
        <end position="100"/>
    </location>
</feature>
<dbReference type="AlphaFoldDB" id="A0A834L2S6"/>
<protein>
    <submittedName>
        <fullName evidence="2">DENN domain-containing protein 3</fullName>
    </submittedName>
</protein>
<dbReference type="PROSITE" id="PS50211">
    <property type="entry name" value="DENN"/>
    <property type="match status" value="1"/>
</dbReference>
<dbReference type="Pfam" id="PF25570">
    <property type="entry name" value="TPR_DENND3"/>
    <property type="match status" value="1"/>
</dbReference>